<feature type="compositionally biased region" description="Polar residues" evidence="1">
    <location>
        <begin position="238"/>
        <end position="249"/>
    </location>
</feature>
<proteinExistence type="predicted"/>
<dbReference type="EMBL" id="LT629736">
    <property type="protein sequence ID" value="SDS03787.1"/>
    <property type="molecule type" value="Genomic_DNA"/>
</dbReference>
<feature type="transmembrane region" description="Helical" evidence="2">
    <location>
        <begin position="28"/>
        <end position="44"/>
    </location>
</feature>
<evidence type="ECO:0000256" key="1">
    <source>
        <dbReference type="SAM" id="MobiDB-lite"/>
    </source>
</evidence>
<feature type="region of interest" description="Disordered" evidence="1">
    <location>
        <begin position="229"/>
        <end position="254"/>
    </location>
</feature>
<evidence type="ECO:0000313" key="3">
    <source>
        <dbReference type="EMBL" id="SDS03787.1"/>
    </source>
</evidence>
<dbReference type="STRING" id="487184.SAMN05216421_0791"/>
<dbReference type="RefSeq" id="WP_093391928.1">
    <property type="nucleotide sequence ID" value="NZ_LT629736.1"/>
</dbReference>
<keyword evidence="2" id="KW-1133">Transmembrane helix</keyword>
<evidence type="ECO:0000256" key="2">
    <source>
        <dbReference type="SAM" id="Phobius"/>
    </source>
</evidence>
<organism evidence="3 4">
    <name type="scientific">Halopseudomonas xinjiangensis</name>
    <dbReference type="NCBI Taxonomy" id="487184"/>
    <lineage>
        <taxon>Bacteria</taxon>
        <taxon>Pseudomonadati</taxon>
        <taxon>Pseudomonadota</taxon>
        <taxon>Gammaproteobacteria</taxon>
        <taxon>Pseudomonadales</taxon>
        <taxon>Pseudomonadaceae</taxon>
        <taxon>Halopseudomonas</taxon>
    </lineage>
</organism>
<accession>A0A1H1NXX6</accession>
<name>A0A1H1NXX6_9GAMM</name>
<keyword evidence="4" id="KW-1185">Reference proteome</keyword>
<dbReference type="AlphaFoldDB" id="A0A1H1NXX6"/>
<feature type="transmembrane region" description="Helical" evidence="2">
    <location>
        <begin position="56"/>
        <end position="75"/>
    </location>
</feature>
<sequence>MDALLILSGIVLLAIGWVWLVIGSLRLPTGRLVVAILLPLVTLFRRDQGYPRAPRLVLAVGCLAALAGLATLFHLHPHRFERLVSGQWHVEQPEKQGIAGEIMGQQFRPDRVFWRGDDLVLEEGPTERVRRSLTIRFESARQLVNGDSIALLPTDTGRWPEVLLQWHAGALEAPGLRRITGQYSLDLDLLPSVQSSSRLRLHLALPSQHQTWVTGEVFVEQLPAWLRQAQRGEAQPKRATTPSNPSSDQAMKPELPRWEPVSVLALVDEPRMLTDASIRVTTVSGRSHEGRFKGVTDDGRIVLAKSHGPNQVDFQFHPVDIQLLEAQHSRR</sequence>
<dbReference type="OrthoDB" id="6867845at2"/>
<feature type="transmembrane region" description="Helical" evidence="2">
    <location>
        <begin position="5"/>
        <end position="22"/>
    </location>
</feature>
<reference evidence="4" key="1">
    <citation type="submission" date="2016-10" db="EMBL/GenBank/DDBJ databases">
        <authorList>
            <person name="Varghese N."/>
            <person name="Submissions S."/>
        </authorList>
    </citation>
    <scope>NUCLEOTIDE SEQUENCE [LARGE SCALE GENOMIC DNA]</scope>
    <source>
        <strain evidence="4">NRRL B-51270</strain>
    </source>
</reference>
<keyword evidence="2" id="KW-0812">Transmembrane</keyword>
<dbReference type="Proteomes" id="UP000243207">
    <property type="component" value="Chromosome I"/>
</dbReference>
<keyword evidence="2" id="KW-0472">Membrane</keyword>
<evidence type="ECO:0000313" key="4">
    <source>
        <dbReference type="Proteomes" id="UP000243207"/>
    </source>
</evidence>
<protein>
    <submittedName>
        <fullName evidence="3">Uncharacterized protein</fullName>
    </submittedName>
</protein>
<gene>
    <name evidence="3" type="ORF">SAMN05216421_0791</name>
</gene>